<feature type="domain" description="Glycosyltransferase subfamily 4-like N-terminal" evidence="2">
    <location>
        <begin position="64"/>
        <end position="167"/>
    </location>
</feature>
<dbReference type="Pfam" id="PF13439">
    <property type="entry name" value="Glyco_transf_4"/>
    <property type="match status" value="1"/>
</dbReference>
<protein>
    <submittedName>
        <fullName evidence="3">Glycosyl transferase family 1</fullName>
    </submittedName>
</protein>
<comment type="caution">
    <text evidence="3">The sequence shown here is derived from an EMBL/GenBank/DDBJ whole genome shotgun (WGS) entry which is preliminary data.</text>
</comment>
<dbReference type="GO" id="GO:1901135">
    <property type="term" value="P:carbohydrate derivative metabolic process"/>
    <property type="evidence" value="ECO:0007669"/>
    <property type="project" value="UniProtKB-ARBA"/>
</dbReference>
<evidence type="ECO:0000313" key="3">
    <source>
        <dbReference type="EMBL" id="PUA47363.1"/>
    </source>
</evidence>
<evidence type="ECO:0000259" key="1">
    <source>
        <dbReference type="Pfam" id="PF00534"/>
    </source>
</evidence>
<dbReference type="Proteomes" id="UP000244178">
    <property type="component" value="Unassembled WGS sequence"/>
</dbReference>
<dbReference type="AlphaFoldDB" id="A0A2T6GT77"/>
<dbReference type="CDD" id="cd03801">
    <property type="entry name" value="GT4_PimA-like"/>
    <property type="match status" value="1"/>
</dbReference>
<gene>
    <name evidence="3" type="ORF">C5U62_05155</name>
</gene>
<proteinExistence type="predicted"/>
<dbReference type="GO" id="GO:0016757">
    <property type="term" value="F:glycosyltransferase activity"/>
    <property type="evidence" value="ECO:0007669"/>
    <property type="project" value="InterPro"/>
</dbReference>
<reference evidence="3 4" key="1">
    <citation type="submission" date="2018-03" db="EMBL/GenBank/DDBJ databases">
        <title>Draft genome sequence of the plant growth promoting rhizobacterium Pseudomonas protegens strain BNJ-SS-45 isolated from wheat (Triticum aestivum) rhizosphere.</title>
        <authorList>
            <person name="Bajpai A."/>
            <person name="Shende K."/>
            <person name="Meena N."/>
            <person name="Upadhyayula S.R."/>
            <person name="Suravajhala P."/>
            <person name="Medicherla K.M."/>
            <person name="Johri B.N."/>
        </authorList>
    </citation>
    <scope>NUCLEOTIDE SEQUENCE [LARGE SCALE GENOMIC DNA]</scope>
    <source>
        <strain evidence="3 4">BNJ-SS-45</strain>
    </source>
</reference>
<dbReference type="Gene3D" id="3.40.50.2000">
    <property type="entry name" value="Glycogen Phosphorylase B"/>
    <property type="match status" value="2"/>
</dbReference>
<organism evidence="3 4">
    <name type="scientific">Pseudomonas protegens</name>
    <dbReference type="NCBI Taxonomy" id="380021"/>
    <lineage>
        <taxon>Bacteria</taxon>
        <taxon>Pseudomonadati</taxon>
        <taxon>Pseudomonadota</taxon>
        <taxon>Gammaproteobacteria</taxon>
        <taxon>Pseudomonadales</taxon>
        <taxon>Pseudomonadaceae</taxon>
        <taxon>Pseudomonas</taxon>
    </lineage>
</organism>
<dbReference type="InterPro" id="IPR028098">
    <property type="entry name" value="Glyco_trans_4-like_N"/>
</dbReference>
<dbReference type="Pfam" id="PF00534">
    <property type="entry name" value="Glycos_transf_1"/>
    <property type="match status" value="1"/>
</dbReference>
<dbReference type="SUPFAM" id="SSF53756">
    <property type="entry name" value="UDP-Glycosyltransferase/glycogen phosphorylase"/>
    <property type="match status" value="1"/>
</dbReference>
<evidence type="ECO:0000313" key="4">
    <source>
        <dbReference type="Proteomes" id="UP000244178"/>
    </source>
</evidence>
<feature type="domain" description="Glycosyl transferase family 1" evidence="1">
    <location>
        <begin position="190"/>
        <end position="346"/>
    </location>
</feature>
<dbReference type="EMBL" id="PYJM01000001">
    <property type="protein sequence ID" value="PUA47363.1"/>
    <property type="molecule type" value="Genomic_DNA"/>
</dbReference>
<dbReference type="PANTHER" id="PTHR12526:SF637">
    <property type="entry name" value="GLYCOSYLTRANSFERASE EPSF-RELATED"/>
    <property type="match status" value="1"/>
</dbReference>
<sequence length="375" mass="41373">MGQAMSDLSMAAQPVVHLIHSGGFYGAERMLLDHCRVTPGRHRVVFINAPEALLQRFAQDGVTCHNCRCLKQLLSHLRQQPGLLNAHNFKAQVFAWICARRLGLPLVLTQHGFTPRSLKQKLYTWISLRLCRSPRVRRVACVAQSIAQLHLQAGVPASKLQVIANGLPEPQRPAPASKEGPPLQEALIRRDEAAPLVGFVGRLSAEKGPDLFLDALIGLCRQRPALRAVLLGDGEQNQALRQRIDEAGLTLRILLPGYQNDMQPWLKRLNVLVLSSRTEGTPMILLEAMQAGTPVVAFAVGGIPDVLQHRQNGLLAKPLDSADLARCIGRLLDDPALAGELAEAARVTQRKHYHLPTLAHRWDELYRLARESATV</sequence>
<dbReference type="PANTHER" id="PTHR12526">
    <property type="entry name" value="GLYCOSYLTRANSFERASE"/>
    <property type="match status" value="1"/>
</dbReference>
<dbReference type="InterPro" id="IPR001296">
    <property type="entry name" value="Glyco_trans_1"/>
</dbReference>
<name>A0A2T6GT77_9PSED</name>
<evidence type="ECO:0000259" key="2">
    <source>
        <dbReference type="Pfam" id="PF13439"/>
    </source>
</evidence>
<keyword evidence="3" id="KW-0808">Transferase</keyword>
<accession>A0A2T6GT77</accession>